<dbReference type="InterPro" id="IPR004358">
    <property type="entry name" value="Sig_transdc_His_kin-like_C"/>
</dbReference>
<dbReference type="InterPro" id="IPR018955">
    <property type="entry name" value="BCDHK/PDK_N"/>
</dbReference>
<dbReference type="SUPFAM" id="SSF55874">
    <property type="entry name" value="ATPase domain of HSP90 chaperone/DNA topoisomerase II/histidine kinase"/>
    <property type="match status" value="1"/>
</dbReference>
<evidence type="ECO:0000313" key="12">
    <source>
        <dbReference type="Proteomes" id="UP001206595"/>
    </source>
</evidence>
<dbReference type="InterPro" id="IPR039028">
    <property type="entry name" value="BCKD/PDK"/>
</dbReference>
<dbReference type="AlphaFoldDB" id="A0AAD5HH95"/>
<keyword evidence="2 7" id="KW-0808">Transferase</keyword>
<name>A0AAD5HH95_UMBRA</name>
<keyword evidence="4 7" id="KW-0418">Kinase</keyword>
<organism evidence="11 12">
    <name type="scientific">Umbelopsis ramanniana AG</name>
    <dbReference type="NCBI Taxonomy" id="1314678"/>
    <lineage>
        <taxon>Eukaryota</taxon>
        <taxon>Fungi</taxon>
        <taxon>Fungi incertae sedis</taxon>
        <taxon>Mucoromycota</taxon>
        <taxon>Mucoromycotina</taxon>
        <taxon>Umbelopsidomycetes</taxon>
        <taxon>Umbelopsidales</taxon>
        <taxon>Umbelopsidaceae</taxon>
        <taxon>Umbelopsis</taxon>
    </lineage>
</organism>
<reference evidence="11" key="2">
    <citation type="journal article" date="2022" name="Proc. Natl. Acad. Sci. U.S.A.">
        <title>Diploid-dominant life cycles characterize the early evolution of Fungi.</title>
        <authorList>
            <person name="Amses K.R."/>
            <person name="Simmons D.R."/>
            <person name="Longcore J.E."/>
            <person name="Mondo S.J."/>
            <person name="Seto K."/>
            <person name="Jeronimo G.H."/>
            <person name="Bonds A.E."/>
            <person name="Quandt C.A."/>
            <person name="Davis W.J."/>
            <person name="Chang Y."/>
            <person name="Federici B.A."/>
            <person name="Kuo A."/>
            <person name="LaButti K."/>
            <person name="Pangilinan J."/>
            <person name="Andreopoulos W."/>
            <person name="Tritt A."/>
            <person name="Riley R."/>
            <person name="Hundley H."/>
            <person name="Johnson J."/>
            <person name="Lipzen A."/>
            <person name="Barry K."/>
            <person name="Lang B.F."/>
            <person name="Cuomo C.A."/>
            <person name="Buchler N.E."/>
            <person name="Grigoriev I.V."/>
            <person name="Spatafora J.W."/>
            <person name="Stajich J.E."/>
            <person name="James T.Y."/>
        </authorList>
    </citation>
    <scope>NUCLEOTIDE SEQUENCE</scope>
    <source>
        <strain evidence="11">AG</strain>
    </source>
</reference>
<dbReference type="RefSeq" id="XP_051449421.1">
    <property type="nucleotide sequence ID" value="XM_051585422.1"/>
</dbReference>
<evidence type="ECO:0000256" key="3">
    <source>
        <dbReference type="ARBA" id="ARBA00022741"/>
    </source>
</evidence>
<dbReference type="Gene3D" id="1.20.140.20">
    <property type="entry name" value="Alpha-ketoacid/pyruvate dehydrogenase kinase, N-terminal domain"/>
    <property type="match status" value="1"/>
</dbReference>
<dbReference type="GO" id="GO:0005524">
    <property type="term" value="F:ATP binding"/>
    <property type="evidence" value="ECO:0007669"/>
    <property type="project" value="UniProtKB-UniRule"/>
</dbReference>
<evidence type="ECO:0000313" key="11">
    <source>
        <dbReference type="EMBL" id="KAI8584417.1"/>
    </source>
</evidence>
<dbReference type="GeneID" id="75910770"/>
<evidence type="ECO:0000256" key="2">
    <source>
        <dbReference type="ARBA" id="ARBA00022679"/>
    </source>
</evidence>
<evidence type="ECO:0000256" key="7">
    <source>
        <dbReference type="RuleBase" id="RU366032"/>
    </source>
</evidence>
<dbReference type="PANTHER" id="PTHR11947:SF25">
    <property type="entry name" value="[PYRUVATE DEHYDROGENASE (ACETYL-TRANSFERRING)] KINASE 2, MITOCHONDRIAL"/>
    <property type="match status" value="1"/>
</dbReference>
<comment type="subcellular location">
    <subcellularLocation>
        <location evidence="7">Mitochondrion matrix</location>
    </subcellularLocation>
</comment>
<keyword evidence="3 7" id="KW-0547">Nucleotide-binding</keyword>
<dbReference type="InterPro" id="IPR036890">
    <property type="entry name" value="HATPase_C_sf"/>
</dbReference>
<evidence type="ECO:0000256" key="8">
    <source>
        <dbReference type="SAM" id="MobiDB-lite"/>
    </source>
</evidence>
<evidence type="ECO:0000256" key="5">
    <source>
        <dbReference type="ARBA" id="ARBA00022840"/>
    </source>
</evidence>
<evidence type="ECO:0000256" key="4">
    <source>
        <dbReference type="ARBA" id="ARBA00022777"/>
    </source>
</evidence>
<dbReference type="Pfam" id="PF10436">
    <property type="entry name" value="BCDHK_Adom3"/>
    <property type="match status" value="1"/>
</dbReference>
<protein>
    <recommendedName>
        <fullName evidence="7">Protein-serine/threonine kinase</fullName>
        <ecNumber evidence="7">2.7.11.-</ecNumber>
    </recommendedName>
</protein>
<keyword evidence="6 7" id="KW-0496">Mitochondrion</keyword>
<sequence>MDCLSMFQSPTLGHQSFHTLLPFYSPQMLKAVAFQRRAFSMPATVRPTQSTSPPRHPITPPILSAEQKASSSPAHFYQNRTLDYYVEQRVTPITLRQLVFFGKRLNDERLIKSANYVRNELPVRLAHRIRDFQQLPFIVGSNPHIQLVYDLYWAAFEKFRKVPPIETKEQNQEYCNLLRTLLRDHLVVIPQLALGISECAQHIPAVHANHFMNTMLRSRISRRVITEQHLALSESSQDMNNDDATVGTIFTKCNPTNIIEKCIALIETRLSGTAKCPPFNIDGSTGCGDFTYISEHIEYIVFQLLSNSVRHTLQFHKHNNAPPPVNITICSNDTDILIRISDQGGGMSPEAYRDLWSFTSQRRFKAFETIPQMAARIAEEEEIPWSWQGQEDQHLGIGLPMSKVYSEYWGGELKIMSMEGFGTEAYIRIPRLGNQTENIDFEEAQEVEYVPAWESDERHTIVRHSSILGQ</sequence>
<dbReference type="GO" id="GO:0010906">
    <property type="term" value="P:regulation of glucose metabolic process"/>
    <property type="evidence" value="ECO:0007669"/>
    <property type="project" value="TreeGrafter"/>
</dbReference>
<dbReference type="PRINTS" id="PR00344">
    <property type="entry name" value="BCTRLSENSOR"/>
</dbReference>
<reference evidence="11" key="1">
    <citation type="submission" date="2021-06" db="EMBL/GenBank/DDBJ databases">
        <authorList>
            <consortium name="DOE Joint Genome Institute"/>
            <person name="Mondo S.J."/>
            <person name="Amses K.R."/>
            <person name="Simmons D.R."/>
            <person name="Longcore J.E."/>
            <person name="Seto K."/>
            <person name="Alves G.H."/>
            <person name="Bonds A.E."/>
            <person name="Quandt C.A."/>
            <person name="Davis W.J."/>
            <person name="Chang Y."/>
            <person name="Letcher P.M."/>
            <person name="Powell M.J."/>
            <person name="Kuo A."/>
            <person name="Labutti K."/>
            <person name="Pangilinan J."/>
            <person name="Andreopoulos W."/>
            <person name="Tritt A."/>
            <person name="Riley R."/>
            <person name="Hundley H."/>
            <person name="Johnson J."/>
            <person name="Lipzen A."/>
            <person name="Barry K."/>
            <person name="Berbee M.L."/>
            <person name="Buchler N.E."/>
            <person name="Grigoriev I.V."/>
            <person name="Spatafora J.W."/>
            <person name="Stajich J.E."/>
            <person name="James T.Y."/>
        </authorList>
    </citation>
    <scope>NUCLEOTIDE SEQUENCE</scope>
    <source>
        <strain evidence="11">AG</strain>
    </source>
</reference>
<evidence type="ECO:0000256" key="6">
    <source>
        <dbReference type="ARBA" id="ARBA00023128"/>
    </source>
</evidence>
<comment type="caution">
    <text evidence="11">The sequence shown here is derived from an EMBL/GenBank/DDBJ whole genome shotgun (WGS) entry which is preliminary data.</text>
</comment>
<dbReference type="GO" id="GO:0005759">
    <property type="term" value="C:mitochondrial matrix"/>
    <property type="evidence" value="ECO:0007669"/>
    <property type="project" value="UniProtKB-SubCell"/>
</dbReference>
<accession>A0AAD5HH95</accession>
<dbReference type="Gene3D" id="3.30.565.10">
    <property type="entry name" value="Histidine kinase-like ATPase, C-terminal domain"/>
    <property type="match status" value="1"/>
</dbReference>
<gene>
    <name evidence="11" type="ORF">K450DRAFT_219777</name>
</gene>
<dbReference type="EC" id="2.7.11.-" evidence="7"/>
<dbReference type="GO" id="GO:0004740">
    <property type="term" value="F:pyruvate dehydrogenase (acetyl-transferring) kinase activity"/>
    <property type="evidence" value="ECO:0007669"/>
    <property type="project" value="TreeGrafter"/>
</dbReference>
<feature type="region of interest" description="Disordered" evidence="8">
    <location>
        <begin position="43"/>
        <end position="62"/>
    </location>
</feature>
<dbReference type="PANTHER" id="PTHR11947">
    <property type="entry name" value="PYRUVATE DEHYDROGENASE KINASE"/>
    <property type="match status" value="1"/>
</dbReference>
<evidence type="ECO:0000256" key="1">
    <source>
        <dbReference type="ARBA" id="ARBA00006155"/>
    </source>
</evidence>
<dbReference type="Pfam" id="PF02518">
    <property type="entry name" value="HATPase_c"/>
    <property type="match status" value="1"/>
</dbReference>
<feature type="domain" description="Branched-chain alpha-ketoacid dehydrogenase kinase/Pyruvate dehydrogenase kinase N-terminal" evidence="10">
    <location>
        <begin position="92"/>
        <end position="249"/>
    </location>
</feature>
<evidence type="ECO:0000259" key="9">
    <source>
        <dbReference type="Pfam" id="PF02518"/>
    </source>
</evidence>
<dbReference type="Proteomes" id="UP001206595">
    <property type="component" value="Unassembled WGS sequence"/>
</dbReference>
<proteinExistence type="inferred from homology"/>
<feature type="domain" description="Histidine kinase/HSP90-like ATPase" evidence="9">
    <location>
        <begin position="295"/>
        <end position="431"/>
    </location>
</feature>
<dbReference type="SUPFAM" id="SSF69012">
    <property type="entry name" value="alpha-ketoacid dehydrogenase kinase, N-terminal domain"/>
    <property type="match status" value="1"/>
</dbReference>
<keyword evidence="5 7" id="KW-0067">ATP-binding</keyword>
<dbReference type="InterPro" id="IPR036784">
    <property type="entry name" value="AK/P_DHK_N_sf"/>
</dbReference>
<keyword evidence="12" id="KW-1185">Reference proteome</keyword>
<evidence type="ECO:0000259" key="10">
    <source>
        <dbReference type="Pfam" id="PF10436"/>
    </source>
</evidence>
<dbReference type="EMBL" id="MU620893">
    <property type="protein sequence ID" value="KAI8584417.1"/>
    <property type="molecule type" value="Genomic_DNA"/>
</dbReference>
<comment type="similarity">
    <text evidence="1 7">Belongs to the PDK/BCKDK protein kinase family.</text>
</comment>
<dbReference type="InterPro" id="IPR003594">
    <property type="entry name" value="HATPase_dom"/>
</dbReference>